<dbReference type="EMBL" id="JAFREM010000038">
    <property type="protein sequence ID" value="MBO1308607.1"/>
    <property type="molecule type" value="Genomic_DNA"/>
</dbReference>
<organism evidence="2 3">
    <name type="scientific">Candidatus Enterococcus moelleringii</name>
    <dbReference type="NCBI Taxonomy" id="2815325"/>
    <lineage>
        <taxon>Bacteria</taxon>
        <taxon>Bacillati</taxon>
        <taxon>Bacillota</taxon>
        <taxon>Bacilli</taxon>
        <taxon>Lactobacillales</taxon>
        <taxon>Enterococcaceae</taxon>
        <taxon>Enterococcus</taxon>
    </lineage>
</organism>
<feature type="compositionally biased region" description="Basic and acidic residues" evidence="1">
    <location>
        <begin position="123"/>
        <end position="132"/>
    </location>
</feature>
<name>A0ABS3LG38_9ENTE</name>
<dbReference type="RefSeq" id="WP_207675597.1">
    <property type="nucleotide sequence ID" value="NZ_JAFREM010000038.1"/>
</dbReference>
<comment type="caution">
    <text evidence="2">The sequence shown here is derived from an EMBL/GenBank/DDBJ whole genome shotgun (WGS) entry which is preliminary data.</text>
</comment>
<reference evidence="2 3" key="1">
    <citation type="submission" date="2021-03" db="EMBL/GenBank/DDBJ databases">
        <title>Enterococcal diversity collection.</title>
        <authorList>
            <person name="Gilmore M.S."/>
            <person name="Schwartzman J."/>
            <person name="Van Tyne D."/>
            <person name="Martin M."/>
            <person name="Earl A.M."/>
            <person name="Manson A.L."/>
            <person name="Straub T."/>
            <person name="Salamzade R."/>
            <person name="Saavedra J."/>
            <person name="Lebreton F."/>
            <person name="Prichula J."/>
            <person name="Schaufler K."/>
            <person name="Gaca A."/>
            <person name="Sgardioli B."/>
            <person name="Wagenaar J."/>
            <person name="Strong T."/>
        </authorList>
    </citation>
    <scope>NUCLEOTIDE SEQUENCE [LARGE SCALE GENOMIC DNA]</scope>
    <source>
        <strain evidence="2 3">669A</strain>
    </source>
</reference>
<feature type="compositionally biased region" description="Acidic residues" evidence="1">
    <location>
        <begin position="107"/>
        <end position="122"/>
    </location>
</feature>
<evidence type="ECO:0000313" key="3">
    <source>
        <dbReference type="Proteomes" id="UP000664601"/>
    </source>
</evidence>
<sequence>MLSLVTTFEKSDGKPQRWTVKNVNGTRSEAEIQADLEELAGLNLFEKDGVVLLKKVIKAKIVESIETDLFDLTKKTDDEIEASEKKPKKAELTETKPKQVPKKLQTDETESVQDQTALDEESTEKSKPENLKKTSKGKLAITGKIPEVPYAVLNKEQTLNKLGIEIPKGMNISKMSQEEFSTFLTTRLAEGATFKDGKVVEKSKGKNSPRGKPGGEPKKPNGSPPKMKKRQLKKLMKQLKDKEKDE</sequence>
<protein>
    <submittedName>
        <fullName evidence="2">DUF2922 domain-containing protein</fullName>
    </submittedName>
</protein>
<proteinExistence type="predicted"/>
<feature type="compositionally biased region" description="Basic residues" evidence="1">
    <location>
        <begin position="226"/>
        <end position="237"/>
    </location>
</feature>
<keyword evidence="3" id="KW-1185">Reference proteome</keyword>
<dbReference type="InterPro" id="IPR021321">
    <property type="entry name" value="DUF2922"/>
</dbReference>
<gene>
    <name evidence="2" type="ORF">JZO70_20705</name>
</gene>
<dbReference type="Pfam" id="PF11148">
    <property type="entry name" value="DUF2922"/>
    <property type="match status" value="1"/>
</dbReference>
<feature type="region of interest" description="Disordered" evidence="1">
    <location>
        <begin position="78"/>
        <end position="139"/>
    </location>
</feature>
<feature type="compositionally biased region" description="Basic and acidic residues" evidence="1">
    <location>
        <begin position="78"/>
        <end position="97"/>
    </location>
</feature>
<feature type="compositionally biased region" description="Basic and acidic residues" evidence="1">
    <location>
        <begin position="195"/>
        <end position="204"/>
    </location>
</feature>
<evidence type="ECO:0000256" key="1">
    <source>
        <dbReference type="SAM" id="MobiDB-lite"/>
    </source>
</evidence>
<evidence type="ECO:0000313" key="2">
    <source>
        <dbReference type="EMBL" id="MBO1308607.1"/>
    </source>
</evidence>
<dbReference type="Proteomes" id="UP000664601">
    <property type="component" value="Unassembled WGS sequence"/>
</dbReference>
<feature type="region of interest" description="Disordered" evidence="1">
    <location>
        <begin position="195"/>
        <end position="246"/>
    </location>
</feature>
<accession>A0ABS3LG38</accession>